<dbReference type="Proteomes" id="UP001195769">
    <property type="component" value="Unassembled WGS sequence"/>
</dbReference>
<accession>A0AAD4HN99</accession>
<organism evidence="2 3">
    <name type="scientific">Suillus fuscotomentosus</name>
    <dbReference type="NCBI Taxonomy" id="1912939"/>
    <lineage>
        <taxon>Eukaryota</taxon>
        <taxon>Fungi</taxon>
        <taxon>Dikarya</taxon>
        <taxon>Basidiomycota</taxon>
        <taxon>Agaricomycotina</taxon>
        <taxon>Agaricomycetes</taxon>
        <taxon>Agaricomycetidae</taxon>
        <taxon>Boletales</taxon>
        <taxon>Suillineae</taxon>
        <taxon>Suillaceae</taxon>
        <taxon>Suillus</taxon>
    </lineage>
</organism>
<name>A0AAD4HN99_9AGAM</name>
<comment type="caution">
    <text evidence="2">The sequence shown here is derived from an EMBL/GenBank/DDBJ whole genome shotgun (WGS) entry which is preliminary data.</text>
</comment>
<protein>
    <recommendedName>
        <fullName evidence="1">Fungal-type protein kinase domain-containing protein</fullName>
    </recommendedName>
</protein>
<sequence length="336" mass="37933">MSSSSDSPGKPPMMTLSLELPQASATSFNLYLYRASLSSVGFPPLGGHTVNTVKGLLRSELDGHVIDESGLSKMKFTNSIFHALIPISSLQLHHIEKIKYHKKDGSPETDHYGSDDEFNGTVKTGLKRKQNKCSTKRDLQYLFHAVQWALHNRSRYPQKLPFDISPIERYWSAEFANSPIPDPYNMQEPDVALLYYKNKLQDKTWADVLSFVEHTSSNFAITHDLAVYWGSATKVYLIMWEQPWRRFIFAYSICADDLHAHYFDCSGLIMSLLTPIHKFPIYVTKAIATTVLADPQYFGLDPTIHMCIADCQGTHLSLAVGAKGWVVNNNGKTYSM</sequence>
<dbReference type="EMBL" id="JABBWK010000016">
    <property type="protein sequence ID" value="KAG1902561.1"/>
    <property type="molecule type" value="Genomic_DNA"/>
</dbReference>
<dbReference type="Pfam" id="PF17667">
    <property type="entry name" value="Pkinase_fungal"/>
    <property type="match status" value="1"/>
</dbReference>
<dbReference type="RefSeq" id="XP_041228136.1">
    <property type="nucleotide sequence ID" value="XM_041366665.1"/>
</dbReference>
<dbReference type="AlphaFoldDB" id="A0AAD4HN99"/>
<feature type="domain" description="Fungal-type protein kinase" evidence="1">
    <location>
        <begin position="199"/>
        <end position="308"/>
    </location>
</feature>
<evidence type="ECO:0000313" key="3">
    <source>
        <dbReference type="Proteomes" id="UP001195769"/>
    </source>
</evidence>
<gene>
    <name evidence="2" type="ORF">F5891DRAFT_1186201</name>
</gene>
<dbReference type="InterPro" id="IPR040976">
    <property type="entry name" value="Pkinase_fungal"/>
</dbReference>
<evidence type="ECO:0000313" key="2">
    <source>
        <dbReference type="EMBL" id="KAG1902561.1"/>
    </source>
</evidence>
<reference evidence="2" key="1">
    <citation type="journal article" date="2020" name="New Phytol.">
        <title>Comparative genomics reveals dynamic genome evolution in host specialist ectomycorrhizal fungi.</title>
        <authorList>
            <person name="Lofgren L.A."/>
            <person name="Nguyen N.H."/>
            <person name="Vilgalys R."/>
            <person name="Ruytinx J."/>
            <person name="Liao H.L."/>
            <person name="Branco S."/>
            <person name="Kuo A."/>
            <person name="LaButti K."/>
            <person name="Lipzen A."/>
            <person name="Andreopoulos W."/>
            <person name="Pangilinan J."/>
            <person name="Riley R."/>
            <person name="Hundley H."/>
            <person name="Na H."/>
            <person name="Barry K."/>
            <person name="Grigoriev I.V."/>
            <person name="Stajich J.E."/>
            <person name="Kennedy P.G."/>
        </authorList>
    </citation>
    <scope>NUCLEOTIDE SEQUENCE</scope>
    <source>
        <strain evidence="2">FC203</strain>
    </source>
</reference>
<proteinExistence type="predicted"/>
<dbReference type="GeneID" id="64660963"/>
<keyword evidence="3" id="KW-1185">Reference proteome</keyword>
<evidence type="ECO:0000259" key="1">
    <source>
        <dbReference type="Pfam" id="PF17667"/>
    </source>
</evidence>